<feature type="chain" id="PRO_5046950796" description="EF-hand domain-containing protein" evidence="1">
    <location>
        <begin position="21"/>
        <end position="90"/>
    </location>
</feature>
<dbReference type="Proteomes" id="UP001596422">
    <property type="component" value="Unassembled WGS sequence"/>
</dbReference>
<dbReference type="EMBL" id="JBHSWE010000001">
    <property type="protein sequence ID" value="MFC6669125.1"/>
    <property type="molecule type" value="Genomic_DNA"/>
</dbReference>
<proteinExistence type="predicted"/>
<dbReference type="SUPFAM" id="SSF47473">
    <property type="entry name" value="EF-hand"/>
    <property type="match status" value="1"/>
</dbReference>
<dbReference type="InterPro" id="IPR011992">
    <property type="entry name" value="EF-hand-dom_pair"/>
</dbReference>
<dbReference type="InterPro" id="IPR002048">
    <property type="entry name" value="EF_hand_dom"/>
</dbReference>
<keyword evidence="1" id="KW-0732">Signal</keyword>
<dbReference type="Pfam" id="PF13202">
    <property type="entry name" value="EF-hand_5"/>
    <property type="match status" value="2"/>
</dbReference>
<protein>
    <recommendedName>
        <fullName evidence="2">EF-hand domain-containing protein</fullName>
    </recommendedName>
</protein>
<name>A0ABW1ZUP7_9GAMM</name>
<gene>
    <name evidence="3" type="ORF">ACFQDL_02620</name>
</gene>
<keyword evidence="4" id="KW-1185">Reference proteome</keyword>
<comment type="caution">
    <text evidence="3">The sequence shown here is derived from an EMBL/GenBank/DDBJ whole genome shotgun (WGS) entry which is preliminary data.</text>
</comment>
<sequence>MKMVAALLGSASLFSVLVIAKGSIEAAQADTAAPTANPAAPVFNQLDRNADGKLSFLEARQDARLIDTFYRMDLDLDGFLSPYELGRLSN</sequence>
<evidence type="ECO:0000313" key="3">
    <source>
        <dbReference type="EMBL" id="MFC6669125.1"/>
    </source>
</evidence>
<organism evidence="3 4">
    <name type="scientific">Marinobacterium aestuariivivens</name>
    <dbReference type="NCBI Taxonomy" id="1698799"/>
    <lineage>
        <taxon>Bacteria</taxon>
        <taxon>Pseudomonadati</taxon>
        <taxon>Pseudomonadota</taxon>
        <taxon>Gammaproteobacteria</taxon>
        <taxon>Oceanospirillales</taxon>
        <taxon>Oceanospirillaceae</taxon>
        <taxon>Marinobacterium</taxon>
    </lineage>
</organism>
<feature type="signal peptide" evidence="1">
    <location>
        <begin position="1"/>
        <end position="20"/>
    </location>
</feature>
<dbReference type="Gene3D" id="1.10.238.10">
    <property type="entry name" value="EF-hand"/>
    <property type="match status" value="1"/>
</dbReference>
<evidence type="ECO:0000256" key="1">
    <source>
        <dbReference type="SAM" id="SignalP"/>
    </source>
</evidence>
<evidence type="ECO:0000259" key="2">
    <source>
        <dbReference type="Pfam" id="PF13202"/>
    </source>
</evidence>
<evidence type="ECO:0000313" key="4">
    <source>
        <dbReference type="Proteomes" id="UP001596422"/>
    </source>
</evidence>
<dbReference type="RefSeq" id="WP_379907697.1">
    <property type="nucleotide sequence ID" value="NZ_JBHSWE010000001.1"/>
</dbReference>
<feature type="domain" description="EF-hand" evidence="2">
    <location>
        <begin position="42"/>
        <end position="58"/>
    </location>
</feature>
<reference evidence="4" key="1">
    <citation type="journal article" date="2019" name="Int. J. Syst. Evol. Microbiol.">
        <title>The Global Catalogue of Microorganisms (GCM) 10K type strain sequencing project: providing services to taxonomists for standard genome sequencing and annotation.</title>
        <authorList>
            <consortium name="The Broad Institute Genomics Platform"/>
            <consortium name="The Broad Institute Genome Sequencing Center for Infectious Disease"/>
            <person name="Wu L."/>
            <person name="Ma J."/>
        </authorList>
    </citation>
    <scope>NUCLEOTIDE SEQUENCE [LARGE SCALE GENOMIC DNA]</scope>
    <source>
        <strain evidence="4">NBRC 111756</strain>
    </source>
</reference>
<accession>A0ABW1ZUP7</accession>
<feature type="domain" description="EF-hand" evidence="2">
    <location>
        <begin position="65"/>
        <end position="88"/>
    </location>
</feature>